<dbReference type="AlphaFoldDB" id="A0AAW3MTJ8"/>
<evidence type="ECO:0000313" key="1">
    <source>
        <dbReference type="EMBL" id="KVP98296.1"/>
    </source>
</evidence>
<reference evidence="1 2" key="1">
    <citation type="submission" date="2015-11" db="EMBL/GenBank/DDBJ databases">
        <title>Expanding the genomic diversity of Burkholderia species for the development of highly accurate diagnostics.</title>
        <authorList>
            <person name="Sahl J."/>
            <person name="Keim P."/>
            <person name="Wagner D."/>
        </authorList>
    </citation>
    <scope>NUCLEOTIDE SEQUENCE [LARGE SCALE GENOMIC DNA]</scope>
    <source>
        <strain evidence="1 2">MSMB1808WGS</strain>
    </source>
</reference>
<comment type="caution">
    <text evidence="1">The sequence shown here is derived from an EMBL/GenBank/DDBJ whole genome shotgun (WGS) entry which is preliminary data.</text>
</comment>
<gene>
    <name evidence="1" type="ORF">WJ96_07180</name>
</gene>
<name>A0AAW3MTJ8_9BURK</name>
<dbReference type="RefSeq" id="WP_059925491.1">
    <property type="nucleotide sequence ID" value="NZ_LPBG01000047.1"/>
</dbReference>
<sequence length="134" mass="14631">MPLLKACLHVTCAEFLPEILAKGLEPRVGKLSEQLDEKPGVFMFPSWEDMTDANRLFGEAWPYDGDAALLCVDVAGLELETDCAYEVVSRQLIPPSRLVVLSPNDFDWGKGKEVFVAKGGRLAASDAHVALPTN</sequence>
<protein>
    <submittedName>
        <fullName evidence="1">Uncharacterized protein</fullName>
    </submittedName>
</protein>
<dbReference type="EMBL" id="LPBJ01000047">
    <property type="protein sequence ID" value="KVP98296.1"/>
    <property type="molecule type" value="Genomic_DNA"/>
</dbReference>
<keyword evidence="2" id="KW-1185">Reference proteome</keyword>
<organism evidence="1 2">
    <name type="scientific">Burkholderia ubonensis</name>
    <dbReference type="NCBI Taxonomy" id="101571"/>
    <lineage>
        <taxon>Bacteria</taxon>
        <taxon>Pseudomonadati</taxon>
        <taxon>Pseudomonadota</taxon>
        <taxon>Betaproteobacteria</taxon>
        <taxon>Burkholderiales</taxon>
        <taxon>Burkholderiaceae</taxon>
        <taxon>Burkholderia</taxon>
        <taxon>Burkholderia cepacia complex</taxon>
    </lineage>
</organism>
<evidence type="ECO:0000313" key="2">
    <source>
        <dbReference type="Proteomes" id="UP000056453"/>
    </source>
</evidence>
<dbReference type="Proteomes" id="UP000056453">
    <property type="component" value="Unassembled WGS sequence"/>
</dbReference>
<proteinExistence type="predicted"/>
<accession>A0AAW3MTJ8</accession>